<comment type="similarity">
    <text evidence="1">Belongs to the UPF0352 family.</text>
</comment>
<keyword evidence="3" id="KW-1185">Reference proteome</keyword>
<dbReference type="RefSeq" id="WP_168659432.1">
    <property type="nucleotide sequence ID" value="NZ_CP051180.1"/>
</dbReference>
<organism evidence="2 3">
    <name type="scientific">Ferrimonas lipolytica</name>
    <dbReference type="NCBI Taxonomy" id="2724191"/>
    <lineage>
        <taxon>Bacteria</taxon>
        <taxon>Pseudomonadati</taxon>
        <taxon>Pseudomonadota</taxon>
        <taxon>Gammaproteobacteria</taxon>
        <taxon>Alteromonadales</taxon>
        <taxon>Ferrimonadaceae</taxon>
        <taxon>Ferrimonas</taxon>
    </lineage>
</organism>
<dbReference type="AlphaFoldDB" id="A0A6H1UEF3"/>
<dbReference type="Pfam" id="PF07208">
    <property type="entry name" value="DUF1414"/>
    <property type="match status" value="1"/>
</dbReference>
<evidence type="ECO:0000313" key="2">
    <source>
        <dbReference type="EMBL" id="QIZ76172.1"/>
    </source>
</evidence>
<dbReference type="SUPFAM" id="SSF158651">
    <property type="entry name" value="YejL-like"/>
    <property type="match status" value="1"/>
</dbReference>
<proteinExistence type="inferred from homology"/>
<sequence>MAIVSKYSNQQVETLLSDLLAVMEKHQTPTDLALMSLGNAATIIINSKIAPANRAALAEQFAQALQASIDSSDDA</sequence>
<dbReference type="InterPro" id="IPR009857">
    <property type="entry name" value="UPF0352"/>
</dbReference>
<protein>
    <recommendedName>
        <fullName evidence="1">UPF0352 protein HER31_04255</fullName>
    </recommendedName>
</protein>
<evidence type="ECO:0000313" key="3">
    <source>
        <dbReference type="Proteomes" id="UP000501602"/>
    </source>
</evidence>
<dbReference type="NCBIfam" id="NF010242">
    <property type="entry name" value="PRK13689.1"/>
    <property type="match status" value="1"/>
</dbReference>
<dbReference type="EMBL" id="CP051180">
    <property type="protein sequence ID" value="QIZ76172.1"/>
    <property type="molecule type" value="Genomic_DNA"/>
</dbReference>
<dbReference type="HAMAP" id="MF_00816">
    <property type="entry name" value="UPF0352"/>
    <property type="match status" value="1"/>
</dbReference>
<dbReference type="PIRSF" id="PIRSF006188">
    <property type="entry name" value="UCP006188"/>
    <property type="match status" value="1"/>
</dbReference>
<dbReference type="KEGG" id="fes:HER31_04255"/>
<dbReference type="Proteomes" id="UP000501602">
    <property type="component" value="Chromosome"/>
</dbReference>
<evidence type="ECO:0000256" key="1">
    <source>
        <dbReference type="HAMAP-Rule" id="MF_00816"/>
    </source>
</evidence>
<accession>A0A6H1UEF3</accession>
<name>A0A6H1UEF3_9GAMM</name>
<dbReference type="Gene3D" id="1.10.3390.10">
    <property type="entry name" value="YejL-like"/>
    <property type="match status" value="1"/>
</dbReference>
<reference evidence="2 3" key="1">
    <citation type="submission" date="2020-04" db="EMBL/GenBank/DDBJ databases">
        <title>Ferrimonas sp. S7 isolated from sea water.</title>
        <authorList>
            <person name="Bae S.S."/>
            <person name="Baek K."/>
        </authorList>
    </citation>
    <scope>NUCLEOTIDE SEQUENCE [LARGE SCALE GENOMIC DNA]</scope>
    <source>
        <strain evidence="2 3">S7</strain>
    </source>
</reference>
<dbReference type="InterPro" id="IPR023202">
    <property type="entry name" value="YejL_sf"/>
</dbReference>
<gene>
    <name evidence="2" type="ORF">HER31_04255</name>
</gene>